<dbReference type="Pfam" id="PF20399">
    <property type="entry name" value="PH_20"/>
    <property type="match status" value="1"/>
</dbReference>
<evidence type="ECO:0000259" key="3">
    <source>
        <dbReference type="Pfam" id="PF20399"/>
    </source>
</evidence>
<evidence type="ECO:0000256" key="2">
    <source>
        <dbReference type="SAM" id="MobiDB-lite"/>
    </source>
</evidence>
<keyword evidence="6" id="KW-1185">Reference proteome</keyword>
<feature type="compositionally biased region" description="Polar residues" evidence="2">
    <location>
        <begin position="548"/>
        <end position="567"/>
    </location>
</feature>
<gene>
    <name evidence="5" type="ORF">MUCCIDRAFT_182515</name>
</gene>
<dbReference type="AlphaFoldDB" id="A0A162ZY75"/>
<reference evidence="5 6" key="1">
    <citation type="submission" date="2015-06" db="EMBL/GenBank/DDBJ databases">
        <title>Expansion of signal transduction pathways in fungi by whole-genome duplication.</title>
        <authorList>
            <consortium name="DOE Joint Genome Institute"/>
            <person name="Corrochano L.M."/>
            <person name="Kuo A."/>
            <person name="Marcet-Houben M."/>
            <person name="Polaino S."/>
            <person name="Salamov A."/>
            <person name="Villalobos J.M."/>
            <person name="Alvarez M.I."/>
            <person name="Avalos J."/>
            <person name="Benito E.P."/>
            <person name="Benoit I."/>
            <person name="Burger G."/>
            <person name="Camino L.P."/>
            <person name="Canovas D."/>
            <person name="Cerda-Olmedo E."/>
            <person name="Cheng J.-F."/>
            <person name="Dominguez A."/>
            <person name="Elias M."/>
            <person name="Eslava A.P."/>
            <person name="Glaser F."/>
            <person name="Grimwood J."/>
            <person name="Gutierrez G."/>
            <person name="Heitman J."/>
            <person name="Henrissat B."/>
            <person name="Iturriaga E.A."/>
            <person name="Lang B.F."/>
            <person name="Lavin J.L."/>
            <person name="Lee S."/>
            <person name="Li W."/>
            <person name="Lindquist E."/>
            <person name="Lopez-Garcia S."/>
            <person name="Luque E.M."/>
            <person name="Marcos A.T."/>
            <person name="Martin J."/>
            <person name="Mccluskey K."/>
            <person name="Medina H.R."/>
            <person name="Miralles-Duran A."/>
            <person name="Miyazaki A."/>
            <person name="Munoz-Torres E."/>
            <person name="Oguiza J.A."/>
            <person name="Ohm R."/>
            <person name="Olmedo M."/>
            <person name="Orejas M."/>
            <person name="Ortiz-Castellanos L."/>
            <person name="Pisabarro A.G."/>
            <person name="Rodriguez-Romero J."/>
            <person name="Ruiz-Herrera J."/>
            <person name="Ruiz-Vazquez R."/>
            <person name="Sanz C."/>
            <person name="Schackwitz W."/>
            <person name="Schmutz J."/>
            <person name="Shahriari M."/>
            <person name="Shelest E."/>
            <person name="Silva-Franco F."/>
            <person name="Soanes D."/>
            <person name="Syed K."/>
            <person name="Tagua V.G."/>
            <person name="Talbot N.J."/>
            <person name="Thon M."/>
            <person name="De Vries R.P."/>
            <person name="Wiebenga A."/>
            <person name="Yadav J.S."/>
            <person name="Braun E.L."/>
            <person name="Baker S."/>
            <person name="Garre V."/>
            <person name="Horwitz B."/>
            <person name="Torres-Martinez S."/>
            <person name="Idnurm A."/>
            <person name="Herrera-Estrella A."/>
            <person name="Gabaldon T."/>
            <person name="Grigoriev I.V."/>
        </authorList>
    </citation>
    <scope>NUCLEOTIDE SEQUENCE [LARGE SCALE GENOMIC DNA]</scope>
    <source>
        <strain evidence="5 6">CBS 277.49</strain>
    </source>
</reference>
<evidence type="ECO:0000313" key="5">
    <source>
        <dbReference type="EMBL" id="OAD08537.1"/>
    </source>
</evidence>
<feature type="region of interest" description="Disordered" evidence="2">
    <location>
        <begin position="531"/>
        <end position="576"/>
    </location>
</feature>
<dbReference type="STRING" id="747725.A0A162ZY75"/>
<name>A0A162ZY75_MUCCL</name>
<dbReference type="PANTHER" id="PTHR31941:SF1">
    <property type="entry name" value="CYTOSKELETAL SIGNALING PROTEIN SLM1"/>
    <property type="match status" value="1"/>
</dbReference>
<dbReference type="InterPro" id="IPR046869">
    <property type="entry name" value="SLM1/RGC1-like_PH"/>
</dbReference>
<protein>
    <recommendedName>
        <fullName evidence="7">PH domain-containing protein</fullName>
    </recommendedName>
</protein>
<dbReference type="OrthoDB" id="5598057at2759"/>
<dbReference type="VEuPathDB" id="FungiDB:MUCCIDRAFT_182515"/>
<feature type="region of interest" description="Disordered" evidence="2">
    <location>
        <begin position="80"/>
        <end position="114"/>
    </location>
</feature>
<dbReference type="InterPro" id="IPR046868">
    <property type="entry name" value="BAR_4"/>
</dbReference>
<evidence type="ECO:0000256" key="1">
    <source>
        <dbReference type="ARBA" id="ARBA00022553"/>
    </source>
</evidence>
<dbReference type="Pfam" id="PF20400">
    <property type="entry name" value="BAR_4"/>
    <property type="match status" value="1"/>
</dbReference>
<feature type="region of interest" description="Disordered" evidence="2">
    <location>
        <begin position="589"/>
        <end position="728"/>
    </location>
</feature>
<feature type="compositionally biased region" description="Basic and acidic residues" evidence="2">
    <location>
        <begin position="601"/>
        <end position="625"/>
    </location>
</feature>
<dbReference type="Gene3D" id="2.30.29.30">
    <property type="entry name" value="Pleckstrin-homology domain (PH domain)/Phosphotyrosine-binding domain (PTB)"/>
    <property type="match status" value="1"/>
</dbReference>
<feature type="compositionally biased region" description="Polar residues" evidence="2">
    <location>
        <begin position="83"/>
        <end position="107"/>
    </location>
</feature>
<feature type="domain" description="SLM1/RGC1-like BAR-like" evidence="4">
    <location>
        <begin position="201"/>
        <end position="391"/>
    </location>
</feature>
<comment type="caution">
    <text evidence="5">The sequence shown here is derived from an EMBL/GenBank/DDBJ whole genome shotgun (WGS) entry which is preliminary data.</text>
</comment>
<dbReference type="SUPFAM" id="SSF103657">
    <property type="entry name" value="BAR/IMD domain-like"/>
    <property type="match status" value="1"/>
</dbReference>
<feature type="compositionally biased region" description="Low complexity" evidence="2">
    <location>
        <begin position="36"/>
        <end position="45"/>
    </location>
</feature>
<evidence type="ECO:0008006" key="7">
    <source>
        <dbReference type="Google" id="ProtNLM"/>
    </source>
</evidence>
<accession>A0A162ZY75</accession>
<keyword evidence="1" id="KW-0597">Phosphoprotein</keyword>
<dbReference type="InterPro" id="IPR027267">
    <property type="entry name" value="AH/BAR_dom_sf"/>
</dbReference>
<dbReference type="PANTHER" id="PTHR31941">
    <property type="entry name" value="CYTOSKELETAL SIGNALING PROTEIN SLM1"/>
    <property type="match status" value="1"/>
</dbReference>
<dbReference type="EMBL" id="AMYB01000001">
    <property type="protein sequence ID" value="OAD08537.1"/>
    <property type="molecule type" value="Genomic_DNA"/>
</dbReference>
<sequence length="728" mass="80977">MASIDTDTPMPQHDINTHQNKVIPMTEKTEQPPPQQQQQSSLMTPPMSPINTSANRGSLKITAGQTGLPWLTRDADAEGFSPTAMQQSPQEISATPSPTQDSMNSAASPPPKFMARPRTASVIRFPTRKRTMQKHIYTMKDGLDPVKVLCNRLTSWQVSVKYLLSMFHSIKKVESSTGKGYRKIDSRSTIPVKIKDQFKSSHGVQDAWSAFRQYTRENSLIHQDFVDFIENEIVPTLHIILKDIHAMMQSLKHNKDLRTNTLWECRKKADKVITQLNSDIYSTVNAQEKAKSNHVIPKGRDPLLSKYVVIHTIRDLYKQENRLHKDFLETQDSYRRFEQEKIINAYTEVFQTFERYRVQHHLENLEGVAKVAGIFSAIETDAEWLDFVQHHDNELVKSNAAFKDEQTLDFPNASHPLVQPLAIGVLQRHHGKKWHEEYYVLSPVGLLHRFKYEQDLLNTPLKPEATMFVPQCTILINPTSQLLELKGKVLGSLFGSKKLVELSSSDSAAIKHWIDMMGPMAIQQETAVIDTPLPPQQPQHDAVAADSRSIQSKVQAENEPESSNLGGVTQDGAAAADATMQSIDQGSTTNAFQPITNVPASDHHHNDSSLHNHDDDGDDSSDHGFARQTVEYSTHSPAAAEPSDATNPFRTTMSTTASSSDPAMTNTGPPTPVEAMTPAQQKHDDGGDVHTPLASDTRGTNTAAATPLRMPGGGPTREGSDIFWDTSA</sequence>
<organism evidence="5 6">
    <name type="scientific">Mucor lusitanicus CBS 277.49</name>
    <dbReference type="NCBI Taxonomy" id="747725"/>
    <lineage>
        <taxon>Eukaryota</taxon>
        <taxon>Fungi</taxon>
        <taxon>Fungi incertae sedis</taxon>
        <taxon>Mucoromycota</taxon>
        <taxon>Mucoromycotina</taxon>
        <taxon>Mucoromycetes</taxon>
        <taxon>Mucorales</taxon>
        <taxon>Mucorineae</taxon>
        <taxon>Mucoraceae</taxon>
        <taxon>Mucor</taxon>
    </lineage>
</organism>
<proteinExistence type="predicted"/>
<dbReference type="Gene3D" id="1.20.1270.60">
    <property type="entry name" value="Arfaptin homology (AH) domain/BAR domain"/>
    <property type="match status" value="1"/>
</dbReference>
<evidence type="ECO:0000313" key="6">
    <source>
        <dbReference type="Proteomes" id="UP000077051"/>
    </source>
</evidence>
<feature type="compositionally biased region" description="Polar residues" evidence="2">
    <location>
        <begin position="589"/>
        <end position="599"/>
    </location>
</feature>
<dbReference type="InterPro" id="IPR011993">
    <property type="entry name" value="PH-like_dom_sf"/>
</dbReference>
<feature type="region of interest" description="Disordered" evidence="2">
    <location>
        <begin position="1"/>
        <end position="57"/>
    </location>
</feature>
<feature type="domain" description="SLM1/RGC1-like PH" evidence="3">
    <location>
        <begin position="410"/>
        <end position="475"/>
    </location>
</feature>
<evidence type="ECO:0000259" key="4">
    <source>
        <dbReference type="Pfam" id="PF20400"/>
    </source>
</evidence>
<feature type="compositionally biased region" description="Polar residues" evidence="2">
    <location>
        <begin position="644"/>
        <end position="668"/>
    </location>
</feature>
<dbReference type="Proteomes" id="UP000077051">
    <property type="component" value="Unassembled WGS sequence"/>
</dbReference>